<comment type="subcellular location">
    <subcellularLocation>
        <location evidence="1">Cell membrane</location>
        <topology evidence="1">Multi-pass membrane protein</topology>
    </subcellularLocation>
</comment>
<name>A0A7W7CL56_9ACTN</name>
<dbReference type="RefSeq" id="WP_184949512.1">
    <property type="nucleotide sequence ID" value="NZ_BOMC01000015.1"/>
</dbReference>
<evidence type="ECO:0000256" key="2">
    <source>
        <dbReference type="ARBA" id="ARBA00022475"/>
    </source>
</evidence>
<evidence type="ECO:0000313" key="9">
    <source>
        <dbReference type="Proteomes" id="UP000542742"/>
    </source>
</evidence>
<dbReference type="InterPro" id="IPR018076">
    <property type="entry name" value="T2SS_GspF_dom"/>
</dbReference>
<dbReference type="PANTHER" id="PTHR35007:SF1">
    <property type="entry name" value="PILUS ASSEMBLY PROTEIN"/>
    <property type="match status" value="1"/>
</dbReference>
<evidence type="ECO:0000256" key="5">
    <source>
        <dbReference type="ARBA" id="ARBA00023136"/>
    </source>
</evidence>
<dbReference type="Pfam" id="PF00482">
    <property type="entry name" value="T2SSF"/>
    <property type="match status" value="1"/>
</dbReference>
<dbReference type="EMBL" id="JACHMF010000001">
    <property type="protein sequence ID" value="MBB4690569.1"/>
    <property type="molecule type" value="Genomic_DNA"/>
</dbReference>
<evidence type="ECO:0000256" key="1">
    <source>
        <dbReference type="ARBA" id="ARBA00004651"/>
    </source>
</evidence>
<feature type="transmembrane region" description="Helical" evidence="6">
    <location>
        <begin position="96"/>
        <end position="114"/>
    </location>
</feature>
<keyword evidence="3 6" id="KW-0812">Transmembrane</keyword>
<evidence type="ECO:0000256" key="4">
    <source>
        <dbReference type="ARBA" id="ARBA00022989"/>
    </source>
</evidence>
<feature type="transmembrane region" description="Helical" evidence="6">
    <location>
        <begin position="120"/>
        <end position="137"/>
    </location>
</feature>
<accession>A0A7W7CL56</accession>
<sequence>MNIVRWIIALPAAGATFLLFALIIERFFGRTPMQRRLTTLKHYTRGEKQIREPVLRRLQHMAGQFVERSPALVGLAARAEPKLDAAATGLLPSEWLAIRFLICVLAALVGMLLLPPIFGLLIGVVFGYLLPGMLLTAQINRRRKTFADELPGMLQLILSALRSGFTLQQSVEAAVRDDEGPVAEEFSRALSETRISGEFEDALSRAGERVQSPELTWLVMALRLQRETGGSLAEVMQTTADTMRERAYLRRHVRSLSAEGRMSAYVLICLPIFTSIMLFIVRKDYIMPLFQQFLGIVLLGVAVMMLIIGAVWLRAITKIEV</sequence>
<dbReference type="InterPro" id="IPR042094">
    <property type="entry name" value="T2SS_GspF_sf"/>
</dbReference>
<keyword evidence="2" id="KW-1003">Cell membrane</keyword>
<proteinExistence type="predicted"/>
<keyword evidence="5 6" id="KW-0472">Membrane</keyword>
<feature type="domain" description="Type II secretion system protein GspF" evidence="7">
    <location>
        <begin position="154"/>
        <end position="278"/>
    </location>
</feature>
<dbReference type="AlphaFoldDB" id="A0A7W7CL56"/>
<evidence type="ECO:0000313" key="8">
    <source>
        <dbReference type="EMBL" id="MBB4690569.1"/>
    </source>
</evidence>
<feature type="transmembrane region" description="Helical" evidence="6">
    <location>
        <begin position="264"/>
        <end position="281"/>
    </location>
</feature>
<feature type="transmembrane region" description="Helical" evidence="6">
    <location>
        <begin position="6"/>
        <end position="28"/>
    </location>
</feature>
<evidence type="ECO:0000256" key="3">
    <source>
        <dbReference type="ARBA" id="ARBA00022692"/>
    </source>
</evidence>
<keyword evidence="9" id="KW-1185">Reference proteome</keyword>
<dbReference type="GO" id="GO:0005886">
    <property type="term" value="C:plasma membrane"/>
    <property type="evidence" value="ECO:0007669"/>
    <property type="project" value="UniProtKB-SubCell"/>
</dbReference>
<evidence type="ECO:0000259" key="7">
    <source>
        <dbReference type="Pfam" id="PF00482"/>
    </source>
</evidence>
<dbReference type="PANTHER" id="PTHR35007">
    <property type="entry name" value="INTEGRAL MEMBRANE PROTEIN-RELATED"/>
    <property type="match status" value="1"/>
</dbReference>
<gene>
    <name evidence="8" type="ORF">BKA14_000717</name>
</gene>
<feature type="transmembrane region" description="Helical" evidence="6">
    <location>
        <begin position="293"/>
        <end position="313"/>
    </location>
</feature>
<organism evidence="8 9">
    <name type="scientific">Paractinoplanes abujensis</name>
    <dbReference type="NCBI Taxonomy" id="882441"/>
    <lineage>
        <taxon>Bacteria</taxon>
        <taxon>Bacillati</taxon>
        <taxon>Actinomycetota</taxon>
        <taxon>Actinomycetes</taxon>
        <taxon>Micromonosporales</taxon>
        <taxon>Micromonosporaceae</taxon>
        <taxon>Paractinoplanes</taxon>
    </lineage>
</organism>
<comment type="caution">
    <text evidence="8">The sequence shown here is derived from an EMBL/GenBank/DDBJ whole genome shotgun (WGS) entry which is preliminary data.</text>
</comment>
<keyword evidence="4 6" id="KW-1133">Transmembrane helix</keyword>
<dbReference type="Proteomes" id="UP000542742">
    <property type="component" value="Unassembled WGS sequence"/>
</dbReference>
<evidence type="ECO:0000256" key="6">
    <source>
        <dbReference type="SAM" id="Phobius"/>
    </source>
</evidence>
<reference evidence="8 9" key="1">
    <citation type="submission" date="2020-08" db="EMBL/GenBank/DDBJ databases">
        <title>Sequencing the genomes of 1000 actinobacteria strains.</title>
        <authorList>
            <person name="Klenk H.-P."/>
        </authorList>
    </citation>
    <scope>NUCLEOTIDE SEQUENCE [LARGE SCALE GENOMIC DNA]</scope>
    <source>
        <strain evidence="8 9">DSM 45518</strain>
    </source>
</reference>
<protein>
    <submittedName>
        <fullName evidence="8">Tight adherence protein B</fullName>
    </submittedName>
</protein>
<dbReference type="Gene3D" id="1.20.81.30">
    <property type="entry name" value="Type II secretion system (T2SS), domain F"/>
    <property type="match status" value="1"/>
</dbReference>